<dbReference type="AlphaFoldDB" id="A0AAP0L6A4"/>
<dbReference type="EMBL" id="JBBNAG010000001">
    <property type="protein sequence ID" value="KAK9164825.1"/>
    <property type="molecule type" value="Genomic_DNA"/>
</dbReference>
<protein>
    <submittedName>
        <fullName evidence="2">Uncharacterized protein</fullName>
    </submittedName>
</protein>
<dbReference type="Proteomes" id="UP001419268">
    <property type="component" value="Unassembled WGS sequence"/>
</dbReference>
<feature type="compositionally biased region" description="Low complexity" evidence="1">
    <location>
        <begin position="22"/>
        <end position="46"/>
    </location>
</feature>
<organism evidence="2 3">
    <name type="scientific">Stephania cephalantha</name>
    <dbReference type="NCBI Taxonomy" id="152367"/>
    <lineage>
        <taxon>Eukaryota</taxon>
        <taxon>Viridiplantae</taxon>
        <taxon>Streptophyta</taxon>
        <taxon>Embryophyta</taxon>
        <taxon>Tracheophyta</taxon>
        <taxon>Spermatophyta</taxon>
        <taxon>Magnoliopsida</taxon>
        <taxon>Ranunculales</taxon>
        <taxon>Menispermaceae</taxon>
        <taxon>Menispermoideae</taxon>
        <taxon>Cissampelideae</taxon>
        <taxon>Stephania</taxon>
    </lineage>
</organism>
<evidence type="ECO:0000313" key="3">
    <source>
        <dbReference type="Proteomes" id="UP001419268"/>
    </source>
</evidence>
<gene>
    <name evidence="2" type="ORF">Scep_000016</name>
</gene>
<comment type="caution">
    <text evidence="2">The sequence shown here is derived from an EMBL/GenBank/DDBJ whole genome shotgun (WGS) entry which is preliminary data.</text>
</comment>
<keyword evidence="3" id="KW-1185">Reference proteome</keyword>
<evidence type="ECO:0000313" key="2">
    <source>
        <dbReference type="EMBL" id="KAK9164825.1"/>
    </source>
</evidence>
<evidence type="ECO:0000256" key="1">
    <source>
        <dbReference type="SAM" id="MobiDB-lite"/>
    </source>
</evidence>
<sequence>MNQVGTGLTTSPFAEVKHENNRSGGQSQNSQNGYGNSGNQNGMSGNRGRGGRHIGRGGFHFTNNSQHVRYVANSVI</sequence>
<feature type="region of interest" description="Disordered" evidence="1">
    <location>
        <begin position="1"/>
        <end position="76"/>
    </location>
</feature>
<name>A0AAP0L6A4_9MAGN</name>
<feature type="compositionally biased region" description="Polar residues" evidence="1">
    <location>
        <begin position="1"/>
        <end position="12"/>
    </location>
</feature>
<accession>A0AAP0L6A4</accession>
<proteinExistence type="predicted"/>
<reference evidence="2 3" key="1">
    <citation type="submission" date="2024-01" db="EMBL/GenBank/DDBJ databases">
        <title>Genome assemblies of Stephania.</title>
        <authorList>
            <person name="Yang L."/>
        </authorList>
    </citation>
    <scope>NUCLEOTIDE SEQUENCE [LARGE SCALE GENOMIC DNA]</scope>
    <source>
        <strain evidence="2">JXDWG</strain>
        <tissue evidence="2">Leaf</tissue>
    </source>
</reference>